<dbReference type="Pfam" id="PF24728">
    <property type="entry name" value="DUF7680"/>
    <property type="match status" value="1"/>
</dbReference>
<feature type="domain" description="DUF7680" evidence="1">
    <location>
        <begin position="8"/>
        <end position="144"/>
    </location>
</feature>
<dbReference type="AlphaFoldDB" id="A0A7U7J4K4"/>
<dbReference type="EMBL" id="CBTK010000141">
    <property type="protein sequence ID" value="CDH45336.1"/>
    <property type="molecule type" value="Genomic_DNA"/>
</dbReference>
<dbReference type="Proteomes" id="UP000019184">
    <property type="component" value="Unassembled WGS sequence"/>
</dbReference>
<evidence type="ECO:0000313" key="2">
    <source>
        <dbReference type="EMBL" id="CDH45336.1"/>
    </source>
</evidence>
<name>A0A7U7J4K4_9GAMM</name>
<reference evidence="2 3" key="1">
    <citation type="journal article" date="2014" name="ISME J.">
        <title>Candidatus Competibacter-lineage genomes retrieved from metagenomes reveal functional metabolic diversity.</title>
        <authorList>
            <person name="McIlroy S.J."/>
            <person name="Albertsen M."/>
            <person name="Andresen E.K."/>
            <person name="Saunders A.M."/>
            <person name="Kristiansen R."/>
            <person name="Stokholm-Bjerregaard M."/>
            <person name="Nielsen K.L."/>
            <person name="Nielsen P.H."/>
        </authorList>
    </citation>
    <scope>NUCLEOTIDE SEQUENCE [LARGE SCALE GENOMIC DNA]</scope>
    <source>
        <strain evidence="2 3">Run_B_J11</strain>
    </source>
</reference>
<protein>
    <recommendedName>
        <fullName evidence="1">DUF7680 domain-containing protein</fullName>
    </recommendedName>
</protein>
<organism evidence="2 3">
    <name type="scientific">Candidatus Contendobacter odensis Run_B_J11</name>
    <dbReference type="NCBI Taxonomy" id="1400861"/>
    <lineage>
        <taxon>Bacteria</taxon>
        <taxon>Pseudomonadati</taxon>
        <taxon>Pseudomonadota</taxon>
        <taxon>Gammaproteobacteria</taxon>
        <taxon>Candidatus Competibacteraceae</taxon>
        <taxon>Candidatus Contendibacter</taxon>
    </lineage>
</organism>
<proteinExistence type="predicted"/>
<keyword evidence="3" id="KW-1185">Reference proteome</keyword>
<evidence type="ECO:0000313" key="3">
    <source>
        <dbReference type="Proteomes" id="UP000019184"/>
    </source>
</evidence>
<dbReference type="OrthoDB" id="5112338at2"/>
<comment type="caution">
    <text evidence="2">The sequence shown here is derived from an EMBL/GenBank/DDBJ whole genome shotgun (WGS) entry which is preliminary data.</text>
</comment>
<sequence length="147" mass="16678">MSSGEPCYQLRAWIQSLDEGSLVVWQLPTPATPHVMAPLHLAGLRGRNLALIQPRLLRPLARLQIAVSPLLRQVEQTFPLPEEWALRLALLFRTLAPMRNRDNMTTCAEAVLAMPQEEAAYWLGMALHRKNPRRVLMALRCLLIQPT</sequence>
<accession>A0A7U7J4K4</accession>
<dbReference type="RefSeq" id="WP_034432947.1">
    <property type="nucleotide sequence ID" value="NZ_CBTK010000141.1"/>
</dbReference>
<dbReference type="InterPro" id="IPR056097">
    <property type="entry name" value="DUF7680"/>
</dbReference>
<gene>
    <name evidence="2" type="ORF">BN874_2250001</name>
</gene>
<evidence type="ECO:0000259" key="1">
    <source>
        <dbReference type="Pfam" id="PF24728"/>
    </source>
</evidence>